<proteinExistence type="predicted"/>
<comment type="caution">
    <text evidence="1">The sequence shown here is derived from an EMBL/GenBank/DDBJ whole genome shotgun (WGS) entry which is preliminary data.</text>
</comment>
<protein>
    <submittedName>
        <fullName evidence="1">Uncharacterized protein</fullName>
    </submittedName>
</protein>
<name>A0A7J6ACA0_AMEME</name>
<accession>A0A7J6ACA0</accession>
<dbReference type="Proteomes" id="UP000593565">
    <property type="component" value="Unassembled WGS sequence"/>
</dbReference>
<keyword evidence="2" id="KW-1185">Reference proteome</keyword>
<dbReference type="EMBL" id="JAAGNN010000014">
    <property type="protein sequence ID" value="KAF4080436.1"/>
    <property type="molecule type" value="Genomic_DNA"/>
</dbReference>
<reference evidence="1 2" key="1">
    <citation type="submission" date="2020-02" db="EMBL/GenBank/DDBJ databases">
        <title>A chromosome-scale genome assembly of the black bullhead catfish (Ameiurus melas).</title>
        <authorList>
            <person name="Wen M."/>
            <person name="Zham M."/>
            <person name="Cabau C."/>
            <person name="Klopp C."/>
            <person name="Donnadieu C."/>
            <person name="Roques C."/>
            <person name="Bouchez O."/>
            <person name="Lampietro C."/>
            <person name="Jouanno E."/>
            <person name="Herpin A."/>
            <person name="Louis A."/>
            <person name="Berthelot C."/>
            <person name="Parey E."/>
            <person name="Roest-Crollius H."/>
            <person name="Braasch I."/>
            <person name="Postlethwait J."/>
            <person name="Robinson-Rechavi M."/>
            <person name="Echchiki A."/>
            <person name="Begum T."/>
            <person name="Montfort J."/>
            <person name="Schartl M."/>
            <person name="Bobe J."/>
            <person name="Guiguen Y."/>
        </authorList>
    </citation>
    <scope>NUCLEOTIDE SEQUENCE [LARGE SCALE GENOMIC DNA]</scope>
    <source>
        <strain evidence="1">M_S1</strain>
        <tissue evidence="1">Blood</tissue>
    </source>
</reference>
<gene>
    <name evidence="1" type="ORF">AMELA_G00171260</name>
</gene>
<organism evidence="1 2">
    <name type="scientific">Ameiurus melas</name>
    <name type="common">Black bullhead</name>
    <name type="synonym">Silurus melas</name>
    <dbReference type="NCBI Taxonomy" id="219545"/>
    <lineage>
        <taxon>Eukaryota</taxon>
        <taxon>Metazoa</taxon>
        <taxon>Chordata</taxon>
        <taxon>Craniata</taxon>
        <taxon>Vertebrata</taxon>
        <taxon>Euteleostomi</taxon>
        <taxon>Actinopterygii</taxon>
        <taxon>Neopterygii</taxon>
        <taxon>Teleostei</taxon>
        <taxon>Ostariophysi</taxon>
        <taxon>Siluriformes</taxon>
        <taxon>Ictaluridae</taxon>
        <taxon>Ameiurus</taxon>
    </lineage>
</organism>
<evidence type="ECO:0000313" key="2">
    <source>
        <dbReference type="Proteomes" id="UP000593565"/>
    </source>
</evidence>
<evidence type="ECO:0000313" key="1">
    <source>
        <dbReference type="EMBL" id="KAF4080436.1"/>
    </source>
</evidence>
<sequence length="78" mass="9177">MRNERGGVLQKRGLVAPWIDNSFLGWFICSRHSPQGHSWLRETDNKSILVVVTQINRIWKLKDYLDAKHRRSLSFGKK</sequence>
<dbReference type="AlphaFoldDB" id="A0A7J6ACA0"/>